<dbReference type="OrthoDB" id="8707779at2"/>
<accession>A0A6L6QF88</accession>
<reference evidence="1 2" key="1">
    <citation type="submission" date="2019-11" db="EMBL/GenBank/DDBJ databases">
        <title>Type strains purchased from KCTC, JCM and DSMZ.</title>
        <authorList>
            <person name="Lu H."/>
        </authorList>
    </citation>
    <scope>NUCLEOTIDE SEQUENCE [LARGE SCALE GENOMIC DNA]</scope>
    <source>
        <strain evidence="1 2">JCM 31587</strain>
    </source>
</reference>
<sequence>MAPAAALTAAAPAAKATVSREQAVEKLMALPELKHWADVIEKRSEGLRHGALIETDSKPREVNGKSFYQLTFVENGDDMAQAMASFLVSYSDGEILVEDDISGDLLPLDQWRKTVKD</sequence>
<keyword evidence="2" id="KW-1185">Reference proteome</keyword>
<comment type="caution">
    <text evidence="1">The sequence shown here is derived from an EMBL/GenBank/DDBJ whole genome shotgun (WGS) entry which is preliminary data.</text>
</comment>
<evidence type="ECO:0000313" key="1">
    <source>
        <dbReference type="EMBL" id="MTW10879.1"/>
    </source>
</evidence>
<protein>
    <submittedName>
        <fullName evidence="1">Uncharacterized protein</fullName>
    </submittedName>
</protein>
<organism evidence="1 2">
    <name type="scientific">Massilia eburnea</name>
    <dbReference type="NCBI Taxonomy" id="1776165"/>
    <lineage>
        <taxon>Bacteria</taxon>
        <taxon>Pseudomonadati</taxon>
        <taxon>Pseudomonadota</taxon>
        <taxon>Betaproteobacteria</taxon>
        <taxon>Burkholderiales</taxon>
        <taxon>Oxalobacteraceae</taxon>
        <taxon>Telluria group</taxon>
        <taxon>Massilia</taxon>
    </lineage>
</organism>
<dbReference type="EMBL" id="WNKX01000006">
    <property type="protein sequence ID" value="MTW10879.1"/>
    <property type="molecule type" value="Genomic_DNA"/>
</dbReference>
<name>A0A6L6QF88_9BURK</name>
<gene>
    <name evidence="1" type="ORF">GM658_09705</name>
</gene>
<proteinExistence type="predicted"/>
<dbReference type="Proteomes" id="UP000472320">
    <property type="component" value="Unassembled WGS sequence"/>
</dbReference>
<evidence type="ECO:0000313" key="2">
    <source>
        <dbReference type="Proteomes" id="UP000472320"/>
    </source>
</evidence>
<dbReference type="AlphaFoldDB" id="A0A6L6QF88"/>